<evidence type="ECO:0000313" key="11">
    <source>
        <dbReference type="EMBL" id="PAA92505.1"/>
    </source>
</evidence>
<evidence type="ECO:0000313" key="12">
    <source>
        <dbReference type="Proteomes" id="UP000215902"/>
    </source>
</evidence>
<dbReference type="Gene3D" id="3.60.20.10">
    <property type="entry name" value="Glutamine Phosphoribosylpyrophosphate, subunit 1, domain 1"/>
    <property type="match status" value="1"/>
</dbReference>
<dbReference type="InterPro" id="IPR016050">
    <property type="entry name" value="Proteasome_bsu_CS"/>
</dbReference>
<feature type="non-terminal residue" evidence="11">
    <location>
        <position position="1"/>
    </location>
</feature>
<protein>
    <recommendedName>
        <fullName evidence="10">Proteasome subunit beta</fullName>
    </recommendedName>
</protein>
<keyword evidence="6 10" id="KW-0647">Proteasome</keyword>
<evidence type="ECO:0000256" key="2">
    <source>
        <dbReference type="ARBA" id="ARBA00022490"/>
    </source>
</evidence>
<dbReference type="Proteomes" id="UP000215902">
    <property type="component" value="Unassembled WGS sequence"/>
</dbReference>
<dbReference type="OrthoDB" id="7854943at2759"/>
<dbReference type="PRINTS" id="PR00141">
    <property type="entry name" value="PROTEASOME"/>
</dbReference>
<comment type="catalytic activity">
    <reaction evidence="1">
        <text>Cleavage of peptide bonds with very broad specificity.</text>
        <dbReference type="EC" id="3.4.25.1"/>
    </reaction>
</comment>
<dbReference type="GO" id="GO:0005737">
    <property type="term" value="C:cytoplasm"/>
    <property type="evidence" value="ECO:0007669"/>
    <property type="project" value="UniProtKB-SubCell"/>
</dbReference>
<dbReference type="GO" id="GO:0004298">
    <property type="term" value="F:threonine-type endopeptidase activity"/>
    <property type="evidence" value="ECO:0007669"/>
    <property type="project" value="UniProtKB-KW"/>
</dbReference>
<evidence type="ECO:0000256" key="8">
    <source>
        <dbReference type="ARBA" id="ARBA00023242"/>
    </source>
</evidence>
<proteinExistence type="inferred from homology"/>
<gene>
    <name evidence="11" type="ORF">BOX15_Mlig026180g3</name>
</gene>
<dbReference type="InterPro" id="IPR029055">
    <property type="entry name" value="Ntn_hydrolases_N"/>
</dbReference>
<dbReference type="InterPro" id="IPR023333">
    <property type="entry name" value="Proteasome_suB-type"/>
</dbReference>
<dbReference type="AlphaFoldDB" id="A0A267H2K8"/>
<keyword evidence="2 10" id="KW-0963">Cytoplasm</keyword>
<comment type="subunit">
    <text evidence="10">Component of the proteasome complex.</text>
</comment>
<dbReference type="CDD" id="cd03762">
    <property type="entry name" value="proteasome_beta_type_6"/>
    <property type="match status" value="1"/>
</dbReference>
<keyword evidence="3" id="KW-0645">Protease</keyword>
<dbReference type="EMBL" id="NIVC01000050">
    <property type="protein sequence ID" value="PAA92505.1"/>
    <property type="molecule type" value="Genomic_DNA"/>
</dbReference>
<name>A0A267H2K8_9PLAT</name>
<evidence type="ECO:0000256" key="4">
    <source>
        <dbReference type="ARBA" id="ARBA00022698"/>
    </source>
</evidence>
<dbReference type="STRING" id="282301.A0A267H2K8"/>
<evidence type="ECO:0000256" key="10">
    <source>
        <dbReference type="RuleBase" id="RU004203"/>
    </source>
</evidence>
<organism evidence="11 12">
    <name type="scientific">Macrostomum lignano</name>
    <dbReference type="NCBI Taxonomy" id="282301"/>
    <lineage>
        <taxon>Eukaryota</taxon>
        <taxon>Metazoa</taxon>
        <taxon>Spiralia</taxon>
        <taxon>Lophotrochozoa</taxon>
        <taxon>Platyhelminthes</taxon>
        <taxon>Rhabditophora</taxon>
        <taxon>Macrostomorpha</taxon>
        <taxon>Macrostomida</taxon>
        <taxon>Macrostomidae</taxon>
        <taxon>Macrostomum</taxon>
    </lineage>
</organism>
<keyword evidence="7" id="KW-0865">Zymogen</keyword>
<evidence type="ECO:0000256" key="1">
    <source>
        <dbReference type="ARBA" id="ARBA00001198"/>
    </source>
</evidence>
<dbReference type="GO" id="GO:0051603">
    <property type="term" value="P:proteolysis involved in protein catabolic process"/>
    <property type="evidence" value="ECO:0007669"/>
    <property type="project" value="InterPro"/>
</dbReference>
<dbReference type="PROSITE" id="PS51476">
    <property type="entry name" value="PROTEASOME_BETA_2"/>
    <property type="match status" value="1"/>
</dbReference>
<sequence length="219" mass="23700">TISCAAMLADWTQQEVLTGTTIMAVEYNGGVVIGADSRTSSGTYVTNRTQDKLTPLTEYIYCCRSGSAADTQAIADHVRYYLDFSRISQGREPTVRYAAHVMQSILYNNRDNLSAAVIVAGWDEVNGGQVYCIPLGGLLVRQPMAAGGSGSTYIWGHLDAQFKPGMTDTECQEFVAKSVSLAIKRDGSSGGVCRLAVINRGGVQRRIIMHEDLPKSYDG</sequence>
<evidence type="ECO:0000256" key="9">
    <source>
        <dbReference type="PIRSR" id="PIRSR600243-1"/>
    </source>
</evidence>
<reference evidence="11 12" key="1">
    <citation type="submission" date="2017-06" db="EMBL/GenBank/DDBJ databases">
        <title>A platform for efficient transgenesis in Macrostomum lignano, a flatworm model organism for stem cell research.</title>
        <authorList>
            <person name="Berezikov E."/>
        </authorList>
    </citation>
    <scope>NUCLEOTIDE SEQUENCE [LARGE SCALE GENOMIC DNA]</scope>
    <source>
        <strain evidence="11">DV1</strain>
        <tissue evidence="11">Whole organism</tissue>
    </source>
</reference>
<dbReference type="InterPro" id="IPR000243">
    <property type="entry name" value="Pept_T1A_subB"/>
</dbReference>
<evidence type="ECO:0000256" key="3">
    <source>
        <dbReference type="ARBA" id="ARBA00022670"/>
    </source>
</evidence>
<keyword evidence="4" id="KW-0888">Threonine protease</keyword>
<comment type="subcellular location">
    <subcellularLocation>
        <location evidence="10">Cytoplasm</location>
    </subcellularLocation>
    <subcellularLocation>
        <location evidence="10">Nucleus</location>
    </subcellularLocation>
</comment>
<dbReference type="InterPro" id="IPR001353">
    <property type="entry name" value="Proteasome_sua/b"/>
</dbReference>
<keyword evidence="5" id="KW-0378">Hydrolase</keyword>
<evidence type="ECO:0000256" key="7">
    <source>
        <dbReference type="ARBA" id="ARBA00023145"/>
    </source>
</evidence>
<keyword evidence="8 10" id="KW-0539">Nucleus</keyword>
<keyword evidence="12" id="KW-1185">Reference proteome</keyword>
<evidence type="ECO:0000256" key="5">
    <source>
        <dbReference type="ARBA" id="ARBA00022801"/>
    </source>
</evidence>
<dbReference type="GO" id="GO:0005634">
    <property type="term" value="C:nucleus"/>
    <property type="evidence" value="ECO:0007669"/>
    <property type="project" value="UniProtKB-SubCell"/>
</dbReference>
<dbReference type="FunFam" id="3.60.20.10:FF:000010">
    <property type="entry name" value="Proteasome subunit beta type-1"/>
    <property type="match status" value="1"/>
</dbReference>
<dbReference type="Pfam" id="PF00227">
    <property type="entry name" value="Proteasome"/>
    <property type="match status" value="1"/>
</dbReference>
<comment type="function">
    <text evidence="10">Component of the proteasome, a multicatalytic proteinase complex which is characterized by its ability to cleave peptides with Arg, Phe, Tyr, Leu, and Glu adjacent to the leaving group at neutral or slightly basic pH. The proteasome has an ATP-dependent proteolytic activity.</text>
</comment>
<comment type="similarity">
    <text evidence="10">Belongs to the peptidase T1B family.</text>
</comment>
<dbReference type="GO" id="GO:0019774">
    <property type="term" value="C:proteasome core complex, beta-subunit complex"/>
    <property type="evidence" value="ECO:0007669"/>
    <property type="project" value="UniProtKB-ARBA"/>
</dbReference>
<evidence type="ECO:0000256" key="6">
    <source>
        <dbReference type="ARBA" id="ARBA00022942"/>
    </source>
</evidence>
<dbReference type="SUPFAM" id="SSF56235">
    <property type="entry name" value="N-terminal nucleophile aminohydrolases (Ntn hydrolases)"/>
    <property type="match status" value="1"/>
</dbReference>
<feature type="active site" description="Nucleophile" evidence="9">
    <location>
        <position position="20"/>
    </location>
</feature>
<dbReference type="PANTHER" id="PTHR32194:SF0">
    <property type="entry name" value="ATP-DEPENDENT PROTEASE SUBUNIT HSLV"/>
    <property type="match status" value="1"/>
</dbReference>
<accession>A0A267H2K8</accession>
<comment type="caution">
    <text evidence="11">The sequence shown here is derived from an EMBL/GenBank/DDBJ whole genome shotgun (WGS) entry which is preliminary data.</text>
</comment>
<dbReference type="PROSITE" id="PS00854">
    <property type="entry name" value="PROTEASOME_BETA_1"/>
    <property type="match status" value="1"/>
</dbReference>
<dbReference type="PANTHER" id="PTHR32194">
    <property type="entry name" value="METALLOPROTEASE TLDD"/>
    <property type="match status" value="1"/>
</dbReference>